<evidence type="ECO:0000256" key="1">
    <source>
        <dbReference type="ARBA" id="ARBA00004173"/>
    </source>
</evidence>
<dbReference type="EMBL" id="KV423951">
    <property type="protein sequence ID" value="KZT58454.1"/>
    <property type="molecule type" value="Genomic_DNA"/>
</dbReference>
<dbReference type="InParanoid" id="A0A165GTH9"/>
<dbReference type="NCBIfam" id="TIGR03422">
    <property type="entry name" value="mito_frataxin"/>
    <property type="match status" value="1"/>
</dbReference>
<name>A0A165GTH9_9BASI</name>
<evidence type="ECO:0000256" key="9">
    <source>
        <dbReference type="ARBA" id="ARBA00023004"/>
    </source>
</evidence>
<organism evidence="13 14">
    <name type="scientific">Calocera cornea HHB12733</name>
    <dbReference type="NCBI Taxonomy" id="1353952"/>
    <lineage>
        <taxon>Eukaryota</taxon>
        <taxon>Fungi</taxon>
        <taxon>Dikarya</taxon>
        <taxon>Basidiomycota</taxon>
        <taxon>Agaricomycotina</taxon>
        <taxon>Dacrymycetes</taxon>
        <taxon>Dacrymycetales</taxon>
        <taxon>Dacrymycetaceae</taxon>
        <taxon>Calocera</taxon>
    </lineage>
</organism>
<dbReference type="Gene3D" id="3.30.920.10">
    <property type="entry name" value="Frataxin/CyaY"/>
    <property type="match status" value="1"/>
</dbReference>
<dbReference type="PROSITE" id="PS01344">
    <property type="entry name" value="FRATAXIN_1"/>
    <property type="match status" value="1"/>
</dbReference>
<dbReference type="InterPro" id="IPR020895">
    <property type="entry name" value="Frataxin_CS"/>
</dbReference>
<evidence type="ECO:0000256" key="6">
    <source>
        <dbReference type="ARBA" id="ARBA00022496"/>
    </source>
</evidence>
<keyword evidence="9" id="KW-0408">Iron</keyword>
<keyword evidence="4" id="KW-0409">Iron storage</keyword>
<dbReference type="Proteomes" id="UP000076842">
    <property type="component" value="Unassembled WGS sequence"/>
</dbReference>
<dbReference type="AlphaFoldDB" id="A0A165GTH9"/>
<dbReference type="NCBIfam" id="TIGR03421">
    <property type="entry name" value="FeS_CyaY"/>
    <property type="match status" value="1"/>
</dbReference>
<evidence type="ECO:0000256" key="5">
    <source>
        <dbReference type="ARBA" id="ARBA00022448"/>
    </source>
</evidence>
<reference evidence="13 14" key="1">
    <citation type="journal article" date="2016" name="Mol. Biol. Evol.">
        <title>Comparative Genomics of Early-Diverging Mushroom-Forming Fungi Provides Insights into the Origins of Lignocellulose Decay Capabilities.</title>
        <authorList>
            <person name="Nagy L.G."/>
            <person name="Riley R."/>
            <person name="Tritt A."/>
            <person name="Adam C."/>
            <person name="Daum C."/>
            <person name="Floudas D."/>
            <person name="Sun H."/>
            <person name="Yadav J.S."/>
            <person name="Pangilinan J."/>
            <person name="Larsson K.H."/>
            <person name="Matsuura K."/>
            <person name="Barry K."/>
            <person name="Labutti K."/>
            <person name="Kuo R."/>
            <person name="Ohm R.A."/>
            <person name="Bhattacharya S.S."/>
            <person name="Shirouzu T."/>
            <person name="Yoshinaga Y."/>
            <person name="Martin F.M."/>
            <person name="Grigoriev I.V."/>
            <person name="Hibbett D.S."/>
        </authorList>
    </citation>
    <scope>NUCLEOTIDE SEQUENCE [LARGE SCALE GENOMIC DNA]</scope>
    <source>
        <strain evidence="13 14">HHB12733</strain>
    </source>
</reference>
<evidence type="ECO:0000256" key="3">
    <source>
        <dbReference type="ARBA" id="ARBA00013107"/>
    </source>
</evidence>
<keyword evidence="6" id="KW-0410">Iron transport</keyword>
<evidence type="ECO:0000256" key="10">
    <source>
        <dbReference type="ARBA" id="ARBA00023065"/>
    </source>
</evidence>
<comment type="subcellular location">
    <subcellularLocation>
        <location evidence="1">Mitochondrion</location>
    </subcellularLocation>
</comment>
<evidence type="ECO:0000256" key="4">
    <source>
        <dbReference type="ARBA" id="ARBA00022434"/>
    </source>
</evidence>
<dbReference type="EC" id="1.16.3.1" evidence="3"/>
<dbReference type="InterPro" id="IPR002908">
    <property type="entry name" value="Frataxin/CyaY"/>
</dbReference>
<dbReference type="STRING" id="1353952.A0A165GTH9"/>
<keyword evidence="5" id="KW-0813">Transport</keyword>
<dbReference type="GO" id="GO:0006879">
    <property type="term" value="P:intracellular iron ion homeostasis"/>
    <property type="evidence" value="ECO:0007669"/>
    <property type="project" value="UniProtKB-KW"/>
</dbReference>
<dbReference type="OrthoDB" id="1897642at2759"/>
<dbReference type="GO" id="GO:0016226">
    <property type="term" value="P:iron-sulfur cluster assembly"/>
    <property type="evidence" value="ECO:0007669"/>
    <property type="project" value="InterPro"/>
</dbReference>
<dbReference type="InterPro" id="IPR036524">
    <property type="entry name" value="Frataxin/CyaY_sf"/>
</dbReference>
<keyword evidence="14" id="KW-1185">Reference proteome</keyword>
<accession>A0A165GTH9</accession>
<protein>
    <recommendedName>
        <fullName evidence="3">ferroxidase</fullName>
        <ecNumber evidence="3">1.16.3.1</ecNumber>
    </recommendedName>
</protein>
<dbReference type="GO" id="GO:0004322">
    <property type="term" value="F:ferroxidase activity"/>
    <property type="evidence" value="ECO:0007669"/>
    <property type="project" value="UniProtKB-EC"/>
</dbReference>
<proteinExistence type="inferred from homology"/>
<gene>
    <name evidence="13" type="ORF">CALCODRAFT_494955</name>
</gene>
<dbReference type="PANTHER" id="PTHR16821">
    <property type="entry name" value="FRATAXIN"/>
    <property type="match status" value="1"/>
</dbReference>
<dbReference type="PROSITE" id="PS50810">
    <property type="entry name" value="FRATAXIN_2"/>
    <property type="match status" value="1"/>
</dbReference>
<evidence type="ECO:0000313" key="13">
    <source>
        <dbReference type="EMBL" id="KZT58454.1"/>
    </source>
</evidence>
<dbReference type="GO" id="GO:0006826">
    <property type="term" value="P:iron ion transport"/>
    <property type="evidence" value="ECO:0007669"/>
    <property type="project" value="UniProtKB-KW"/>
</dbReference>
<evidence type="ECO:0000256" key="12">
    <source>
        <dbReference type="ARBA" id="ARBA00047990"/>
    </source>
</evidence>
<evidence type="ECO:0000256" key="2">
    <source>
        <dbReference type="ARBA" id="ARBA00008183"/>
    </source>
</evidence>
<comment type="catalytic activity">
    <reaction evidence="12">
        <text>4 Fe(2+) + O2 + 4 H(+) = 4 Fe(3+) + 2 H2O</text>
        <dbReference type="Rhea" id="RHEA:11148"/>
        <dbReference type="ChEBI" id="CHEBI:15377"/>
        <dbReference type="ChEBI" id="CHEBI:15378"/>
        <dbReference type="ChEBI" id="CHEBI:15379"/>
        <dbReference type="ChEBI" id="CHEBI:29033"/>
        <dbReference type="ChEBI" id="CHEBI:29034"/>
        <dbReference type="EC" id="1.16.3.1"/>
    </reaction>
</comment>
<dbReference type="PRINTS" id="PR00904">
    <property type="entry name" value="FRATAXIN"/>
</dbReference>
<evidence type="ECO:0000313" key="14">
    <source>
        <dbReference type="Proteomes" id="UP000076842"/>
    </source>
</evidence>
<evidence type="ECO:0000256" key="8">
    <source>
        <dbReference type="ARBA" id="ARBA00023002"/>
    </source>
</evidence>
<comment type="similarity">
    <text evidence="2">Belongs to the frataxin family.</text>
</comment>
<dbReference type="FunCoup" id="A0A165GTH9">
    <property type="interactions" value="167"/>
</dbReference>
<dbReference type="SUPFAM" id="SSF55387">
    <property type="entry name" value="Frataxin/Nqo15-like"/>
    <property type="match status" value="1"/>
</dbReference>
<dbReference type="GO" id="GO:0034986">
    <property type="term" value="F:iron chaperone activity"/>
    <property type="evidence" value="ECO:0007669"/>
    <property type="project" value="TreeGrafter"/>
</dbReference>
<keyword evidence="8" id="KW-0560">Oxidoreductase</keyword>
<dbReference type="GO" id="GO:0008198">
    <property type="term" value="F:ferrous iron binding"/>
    <property type="evidence" value="ECO:0007669"/>
    <property type="project" value="TreeGrafter"/>
</dbReference>
<evidence type="ECO:0000256" key="7">
    <source>
        <dbReference type="ARBA" id="ARBA00022946"/>
    </source>
</evidence>
<dbReference type="GO" id="GO:0008199">
    <property type="term" value="F:ferric iron binding"/>
    <property type="evidence" value="ECO:0007669"/>
    <property type="project" value="InterPro"/>
</dbReference>
<evidence type="ECO:0000256" key="11">
    <source>
        <dbReference type="ARBA" id="ARBA00023128"/>
    </source>
</evidence>
<keyword evidence="10" id="KW-0406">Ion transport</keyword>
<keyword evidence="7" id="KW-0809">Transit peptide</keyword>
<dbReference type="PANTHER" id="PTHR16821:SF2">
    <property type="entry name" value="FRATAXIN, MITOCHONDRIAL"/>
    <property type="match status" value="1"/>
</dbReference>
<dbReference type="InterPro" id="IPR017789">
    <property type="entry name" value="Frataxin"/>
</dbReference>
<dbReference type="GO" id="GO:0005739">
    <property type="term" value="C:mitochondrion"/>
    <property type="evidence" value="ECO:0007669"/>
    <property type="project" value="UniProtKB-SubCell"/>
</dbReference>
<sequence>MASASRAATVLRRLRPSLPRARIAAVAARSLHAVPHPALLYARSLPPFSLQRRYQSTHHPARLSEDEYHKLSDTAMDNMLESLEEAIDAGVGSSADEGWEVSYSSGVLTLSCGPHGTYVINKQPPNQQIWLSSPYSGPKRYDYSLPTVSASGTTTTTSAAADAASGAASVDGAGAEGAEGAKWVYHRDGSTLQGLLEEELAEFAGERVEVWVERRGEGGEGR</sequence>
<keyword evidence="11" id="KW-0496">Mitochondrion</keyword>
<dbReference type="SMART" id="SM01219">
    <property type="entry name" value="Frataxin_Cyay"/>
    <property type="match status" value="1"/>
</dbReference>
<dbReference type="Pfam" id="PF01491">
    <property type="entry name" value="Frataxin_Cyay"/>
    <property type="match status" value="1"/>
</dbReference>
<dbReference type="GO" id="GO:0051537">
    <property type="term" value="F:2 iron, 2 sulfur cluster binding"/>
    <property type="evidence" value="ECO:0007669"/>
    <property type="project" value="TreeGrafter"/>
</dbReference>